<dbReference type="Pfam" id="PF13855">
    <property type="entry name" value="LRR_8"/>
    <property type="match status" value="3"/>
</dbReference>
<evidence type="ECO:0000256" key="12">
    <source>
        <dbReference type="SAM" id="SignalP"/>
    </source>
</evidence>
<dbReference type="GO" id="GO:0016020">
    <property type="term" value="C:membrane"/>
    <property type="evidence" value="ECO:0007669"/>
    <property type="project" value="UniProtKB-SubCell"/>
</dbReference>
<organism evidence="14 15">
    <name type="scientific">Clupea harengus</name>
    <name type="common">Atlantic herring</name>
    <dbReference type="NCBI Taxonomy" id="7950"/>
    <lineage>
        <taxon>Eukaryota</taxon>
        <taxon>Metazoa</taxon>
        <taxon>Chordata</taxon>
        <taxon>Craniata</taxon>
        <taxon>Vertebrata</taxon>
        <taxon>Euteleostomi</taxon>
        <taxon>Actinopterygii</taxon>
        <taxon>Neopterygii</taxon>
        <taxon>Teleostei</taxon>
        <taxon>Clupei</taxon>
        <taxon>Clupeiformes</taxon>
        <taxon>Clupeoidei</taxon>
        <taxon>Clupeidae</taxon>
        <taxon>Clupea</taxon>
    </lineage>
</organism>
<name>A0A6P8GBC6_CLUHA</name>
<keyword evidence="8 11" id="KW-0472">Membrane</keyword>
<evidence type="ECO:0000256" key="3">
    <source>
        <dbReference type="ARBA" id="ARBA00022614"/>
    </source>
</evidence>
<dbReference type="GO" id="GO:0007409">
    <property type="term" value="P:axonogenesis"/>
    <property type="evidence" value="ECO:0007669"/>
    <property type="project" value="TreeGrafter"/>
</dbReference>
<accession>A0A6P8GBC6</accession>
<dbReference type="Gene3D" id="3.80.10.10">
    <property type="entry name" value="Ribonuclease Inhibitor"/>
    <property type="match status" value="3"/>
</dbReference>
<dbReference type="InterPro" id="IPR000483">
    <property type="entry name" value="Cys-rich_flank_reg_C"/>
</dbReference>
<keyword evidence="5 12" id="KW-0732">Signal</keyword>
<gene>
    <name evidence="15" type="primary">tril</name>
</gene>
<dbReference type="PANTHER" id="PTHR45773:SF5">
    <property type="entry name" value="SLIT AND NTRK-LIKE PROTEIN 5"/>
    <property type="match status" value="1"/>
</dbReference>
<evidence type="ECO:0000256" key="4">
    <source>
        <dbReference type="ARBA" id="ARBA00022692"/>
    </source>
</evidence>
<dbReference type="InterPro" id="IPR001611">
    <property type="entry name" value="Leu-rich_rpt"/>
</dbReference>
<evidence type="ECO:0000313" key="15">
    <source>
        <dbReference type="RefSeq" id="XP_031433971.1"/>
    </source>
</evidence>
<dbReference type="RefSeq" id="XP_031433971.1">
    <property type="nucleotide sequence ID" value="XM_031578111.1"/>
</dbReference>
<keyword evidence="6" id="KW-0677">Repeat</keyword>
<evidence type="ECO:0000256" key="8">
    <source>
        <dbReference type="ARBA" id="ARBA00023136"/>
    </source>
</evidence>
<evidence type="ECO:0000256" key="7">
    <source>
        <dbReference type="ARBA" id="ARBA00022989"/>
    </source>
</evidence>
<keyword evidence="4 11" id="KW-0812">Transmembrane</keyword>
<evidence type="ECO:0000256" key="2">
    <source>
        <dbReference type="ARBA" id="ARBA00010439"/>
    </source>
</evidence>
<dbReference type="SMART" id="SM00369">
    <property type="entry name" value="LRR_TYP"/>
    <property type="match status" value="9"/>
</dbReference>
<dbReference type="KEGG" id="char:105907921"/>
<dbReference type="GeneID" id="105907921"/>
<dbReference type="Proteomes" id="UP000515152">
    <property type="component" value="Chromosome 2"/>
</dbReference>
<evidence type="ECO:0000256" key="6">
    <source>
        <dbReference type="ARBA" id="ARBA00022737"/>
    </source>
</evidence>
<comment type="similarity">
    <text evidence="2">Belongs to the SLITRK family.</text>
</comment>
<keyword evidence="3" id="KW-0433">Leucine-rich repeat</keyword>
<evidence type="ECO:0000256" key="1">
    <source>
        <dbReference type="ARBA" id="ARBA00004479"/>
    </source>
</evidence>
<dbReference type="SUPFAM" id="SSF49265">
    <property type="entry name" value="Fibronectin type III"/>
    <property type="match status" value="1"/>
</dbReference>
<comment type="subcellular location">
    <subcellularLocation>
        <location evidence="1">Membrane</location>
        <topology evidence="1">Single-pass type I membrane protein</topology>
    </subcellularLocation>
</comment>
<evidence type="ECO:0000256" key="10">
    <source>
        <dbReference type="SAM" id="MobiDB-lite"/>
    </source>
</evidence>
<reference evidence="15" key="1">
    <citation type="submission" date="2025-08" db="UniProtKB">
        <authorList>
            <consortium name="RefSeq"/>
        </authorList>
    </citation>
    <scope>IDENTIFICATION</scope>
</reference>
<evidence type="ECO:0000313" key="14">
    <source>
        <dbReference type="Proteomes" id="UP000515152"/>
    </source>
</evidence>
<feature type="region of interest" description="Disordered" evidence="10">
    <location>
        <begin position="628"/>
        <end position="649"/>
    </location>
</feature>
<dbReference type="FunFam" id="3.80.10.10:FF:001164">
    <property type="entry name" value="GH01279p"/>
    <property type="match status" value="1"/>
</dbReference>
<feature type="transmembrane region" description="Helical" evidence="11">
    <location>
        <begin position="566"/>
        <end position="592"/>
    </location>
</feature>
<protein>
    <submittedName>
        <fullName evidence="15">TLR4 interactor with leucine rich repeats</fullName>
    </submittedName>
</protein>
<dbReference type="InterPro" id="IPR036116">
    <property type="entry name" value="FN3_sf"/>
</dbReference>
<feature type="chain" id="PRO_5027714658" evidence="12">
    <location>
        <begin position="29"/>
        <end position="649"/>
    </location>
</feature>
<dbReference type="PROSITE" id="PS51450">
    <property type="entry name" value="LRR"/>
    <property type="match status" value="2"/>
</dbReference>
<proteinExistence type="inferred from homology"/>
<keyword evidence="9" id="KW-1015">Disulfide bond</keyword>
<feature type="signal peptide" evidence="12">
    <location>
        <begin position="1"/>
        <end position="28"/>
    </location>
</feature>
<dbReference type="CTD" id="9865"/>
<evidence type="ECO:0000259" key="13">
    <source>
        <dbReference type="SMART" id="SM00082"/>
    </source>
</evidence>
<keyword evidence="7 11" id="KW-1133">Transmembrane helix</keyword>
<dbReference type="PANTHER" id="PTHR45773">
    <property type="entry name" value="SLIT AND NTRK-LIKE PROTEIN 4-RELATED"/>
    <property type="match status" value="1"/>
</dbReference>
<evidence type="ECO:0000256" key="11">
    <source>
        <dbReference type="SAM" id="Phobius"/>
    </source>
</evidence>
<feature type="compositionally biased region" description="Polar residues" evidence="10">
    <location>
        <begin position="628"/>
        <end position="637"/>
    </location>
</feature>
<keyword evidence="14" id="KW-1185">Reference proteome</keyword>
<dbReference type="InterPro" id="IPR032675">
    <property type="entry name" value="LRR_dom_sf"/>
</dbReference>
<dbReference type="InterPro" id="IPR003591">
    <property type="entry name" value="Leu-rich_rpt_typical-subtyp"/>
</dbReference>
<dbReference type="GO" id="GO:0051965">
    <property type="term" value="P:positive regulation of synapse assembly"/>
    <property type="evidence" value="ECO:0007669"/>
    <property type="project" value="TreeGrafter"/>
</dbReference>
<dbReference type="SUPFAM" id="SSF52058">
    <property type="entry name" value="L domain-like"/>
    <property type="match status" value="1"/>
</dbReference>
<sequence length="649" mass="72245">MAFQTDKYLNFYLVGILLLTQMYTFCLAACKCESADMKMACDRYGLTSIPRCHHLNPAVRQINLSGNLIKSIGPSDFTLFPKLNVLDLQWNSIKVIPCTTFCLLSNLTELNLGNNQISSLDCQIYSGLKGNFSLDLSYQHCYKNPADTFDGLDHLIKLRLSSNMLTTLHSRSFAGLKSLQALYLENNQIKVLARDTFRGIYNVNELDLSGNKLVLIKSSYFKGLSKLEVLKLNGNNILRIERNTFKHCKHITEIDLCDNSLTEIEQSAFRGLSHLNILKLNNNKILTLDPQVFESDIQLLFLGLTENPWNCSCELLRLKQWLEFTGSTVVTVFVKCSQPETLRGQYLDVMSSALTRSLGSVCSDAELLVRPRTSESTRSTWMTKQDVFSSENLRAQRRVGRTVPRWAVKRTHRGVDMLQYQEQPADATQKRPAAITTGNGTLISAPQVKNITDACAYNEQILINLETVTVTSNSVFLKWAVTGKAYAGAYFRVMYDQFDTKTKFSRFVNIKPGMACTLGDLRPLTPYFMCVESVVDDRVCPVASRDLCVGVVTGAEVAPGPEPQSLILIFTLINSLAIVAIFAVLAGTGLALRRQNDAASLVYAQNRCGSCAMCAVQMSDFNSAVNTNSSHTGTYQPNDMDAIDMPPGH</sequence>
<dbReference type="AlphaFoldDB" id="A0A6P8GBC6"/>
<dbReference type="OrthoDB" id="27267at2759"/>
<dbReference type="SMART" id="SM00082">
    <property type="entry name" value="LRRCT"/>
    <property type="match status" value="1"/>
</dbReference>
<evidence type="ECO:0000256" key="5">
    <source>
        <dbReference type="ARBA" id="ARBA00022729"/>
    </source>
</evidence>
<evidence type="ECO:0000256" key="9">
    <source>
        <dbReference type="ARBA" id="ARBA00023157"/>
    </source>
</evidence>
<feature type="domain" description="LRRCT" evidence="13">
    <location>
        <begin position="307"/>
        <end position="363"/>
    </location>
</feature>